<organism evidence="7 8">
    <name type="scientific">Thyridium curvatum</name>
    <dbReference type="NCBI Taxonomy" id="1093900"/>
    <lineage>
        <taxon>Eukaryota</taxon>
        <taxon>Fungi</taxon>
        <taxon>Dikarya</taxon>
        <taxon>Ascomycota</taxon>
        <taxon>Pezizomycotina</taxon>
        <taxon>Sordariomycetes</taxon>
        <taxon>Sordariomycetidae</taxon>
        <taxon>Thyridiales</taxon>
        <taxon>Thyridiaceae</taxon>
        <taxon>Thyridium</taxon>
    </lineage>
</organism>
<sequence length="354" mass="38947">MAADFLPMALESPALCDALLALSSSHISLVDQSYSVVALEAQSNAIKNLTFSIKSPSDQITWHESNAATCLAFATSLISTSDSQGWHAHLQGAKHFITSAAANSRPGGPLKGVDAFKVTPEGRWVLRNFAYHDIIGSISTGRQPLLDPSYLHDISEVIDSYLGVATGLLIHIGEISSLESEPSLLEYSLVSEIDRSVSFREKCLRLENELESWRCPIETQGSLASMAFAYRSAALILLYRLVRRDLPGAIENLEEKISSQVTEALRHISDVPLGHSPEAALLFPLFIAGGEAREDSQIDLIRTRLREKANKRNFQNISRALKVLESLWNRRRILGIEADWAQILNASGEELVLT</sequence>
<evidence type="ECO:0000256" key="5">
    <source>
        <dbReference type="ARBA" id="ARBA00023163"/>
    </source>
</evidence>
<gene>
    <name evidence="7" type="ORF">E0L32_006174</name>
</gene>
<accession>A0A507B3Z5</accession>
<keyword evidence="5" id="KW-0804">Transcription</keyword>
<proteinExistence type="predicted"/>
<keyword evidence="6" id="KW-0539">Nucleus</keyword>
<dbReference type="OrthoDB" id="3509362at2759"/>
<reference evidence="7 8" key="1">
    <citation type="submission" date="2019-06" db="EMBL/GenBank/DDBJ databases">
        <title>Draft genome sequence of the filamentous fungus Phialemoniopsis curvata isolated from diesel fuel.</title>
        <authorList>
            <person name="Varaljay V.A."/>
            <person name="Lyon W.J."/>
            <person name="Crouch A.L."/>
            <person name="Drake C.E."/>
            <person name="Hollomon J.M."/>
            <person name="Nadeau L.J."/>
            <person name="Nunn H.S."/>
            <person name="Stevenson B.S."/>
            <person name="Bojanowski C.L."/>
            <person name="Crookes-Goodson W.J."/>
        </authorList>
    </citation>
    <scope>NUCLEOTIDE SEQUENCE [LARGE SCALE GENOMIC DNA]</scope>
    <source>
        <strain evidence="7 8">D216</strain>
    </source>
</reference>
<dbReference type="PANTHER" id="PTHR37534">
    <property type="entry name" value="TRANSCRIPTIONAL ACTIVATOR PROTEIN UGA3"/>
    <property type="match status" value="1"/>
</dbReference>
<dbReference type="Pfam" id="PF11951">
    <property type="entry name" value="Fungal_trans_2"/>
    <property type="match status" value="1"/>
</dbReference>
<keyword evidence="2" id="KW-0862">Zinc</keyword>
<evidence type="ECO:0000256" key="1">
    <source>
        <dbReference type="ARBA" id="ARBA00004123"/>
    </source>
</evidence>
<dbReference type="EMBL" id="SKBQ01000034">
    <property type="protein sequence ID" value="TPX13444.1"/>
    <property type="molecule type" value="Genomic_DNA"/>
</dbReference>
<evidence type="ECO:0000256" key="3">
    <source>
        <dbReference type="ARBA" id="ARBA00023015"/>
    </source>
</evidence>
<dbReference type="InParanoid" id="A0A507B3Z5"/>
<keyword evidence="4" id="KW-0238">DNA-binding</keyword>
<dbReference type="AlphaFoldDB" id="A0A507B3Z5"/>
<dbReference type="GO" id="GO:0005634">
    <property type="term" value="C:nucleus"/>
    <property type="evidence" value="ECO:0007669"/>
    <property type="project" value="UniProtKB-SubCell"/>
</dbReference>
<evidence type="ECO:0000313" key="7">
    <source>
        <dbReference type="EMBL" id="TPX13444.1"/>
    </source>
</evidence>
<evidence type="ECO:0000256" key="4">
    <source>
        <dbReference type="ARBA" id="ARBA00023125"/>
    </source>
</evidence>
<dbReference type="STRING" id="1093900.A0A507B3Z5"/>
<comment type="caution">
    <text evidence="7">The sequence shown here is derived from an EMBL/GenBank/DDBJ whole genome shotgun (WGS) entry which is preliminary data.</text>
</comment>
<dbReference type="RefSeq" id="XP_030995155.1">
    <property type="nucleotide sequence ID" value="XM_031140777.1"/>
</dbReference>
<evidence type="ECO:0000313" key="8">
    <source>
        <dbReference type="Proteomes" id="UP000319257"/>
    </source>
</evidence>
<comment type="subcellular location">
    <subcellularLocation>
        <location evidence="1">Nucleus</location>
    </subcellularLocation>
</comment>
<keyword evidence="3" id="KW-0805">Transcription regulation</keyword>
<evidence type="ECO:0000256" key="2">
    <source>
        <dbReference type="ARBA" id="ARBA00022833"/>
    </source>
</evidence>
<dbReference type="GeneID" id="41973621"/>
<dbReference type="GO" id="GO:0003677">
    <property type="term" value="F:DNA binding"/>
    <property type="evidence" value="ECO:0007669"/>
    <property type="project" value="UniProtKB-KW"/>
</dbReference>
<keyword evidence="8" id="KW-1185">Reference proteome</keyword>
<dbReference type="PANTHER" id="PTHR37534:SF46">
    <property type="entry name" value="ZN(II)2CYS6 TRANSCRIPTION FACTOR (EUROFUNG)"/>
    <property type="match status" value="1"/>
</dbReference>
<evidence type="ECO:0000256" key="6">
    <source>
        <dbReference type="ARBA" id="ARBA00023242"/>
    </source>
</evidence>
<dbReference type="InterPro" id="IPR021858">
    <property type="entry name" value="Fun_TF"/>
</dbReference>
<name>A0A507B3Z5_9PEZI</name>
<dbReference type="Proteomes" id="UP000319257">
    <property type="component" value="Unassembled WGS sequence"/>
</dbReference>
<protein>
    <submittedName>
        <fullName evidence="7">Uncharacterized protein</fullName>
    </submittedName>
</protein>